<feature type="region of interest" description="Disordered" evidence="1">
    <location>
        <begin position="1"/>
        <end position="61"/>
    </location>
</feature>
<feature type="compositionally biased region" description="Polar residues" evidence="1">
    <location>
        <begin position="1"/>
        <end position="11"/>
    </location>
</feature>
<dbReference type="EMBL" id="GG662621">
    <property type="protein sequence ID" value="EAS00245.2"/>
    <property type="molecule type" value="Genomic_DNA"/>
</dbReference>
<gene>
    <name evidence="2" type="ORF">TTHERM_00217190</name>
</gene>
<dbReference type="KEGG" id="tet:TTHERM_00217190"/>
<dbReference type="RefSeq" id="XP_001020490.2">
    <property type="nucleotide sequence ID" value="XM_001020490.2"/>
</dbReference>
<proteinExistence type="predicted"/>
<name>I7LVW7_TETTS</name>
<protein>
    <submittedName>
        <fullName evidence="2">Uncharacterized protein</fullName>
    </submittedName>
</protein>
<evidence type="ECO:0000313" key="2">
    <source>
        <dbReference type="EMBL" id="EAS00245.2"/>
    </source>
</evidence>
<dbReference type="GeneID" id="7838575"/>
<feature type="compositionally biased region" description="Acidic residues" evidence="1">
    <location>
        <begin position="214"/>
        <end position="241"/>
    </location>
</feature>
<dbReference type="AlphaFoldDB" id="I7LVW7"/>
<reference evidence="3" key="1">
    <citation type="journal article" date="2006" name="PLoS Biol.">
        <title>Macronuclear genome sequence of the ciliate Tetrahymena thermophila, a model eukaryote.</title>
        <authorList>
            <person name="Eisen J.A."/>
            <person name="Coyne R.S."/>
            <person name="Wu M."/>
            <person name="Wu D."/>
            <person name="Thiagarajan M."/>
            <person name="Wortman J.R."/>
            <person name="Badger J.H."/>
            <person name="Ren Q."/>
            <person name="Amedeo P."/>
            <person name="Jones K.M."/>
            <person name="Tallon L.J."/>
            <person name="Delcher A.L."/>
            <person name="Salzberg S.L."/>
            <person name="Silva J.C."/>
            <person name="Haas B.J."/>
            <person name="Majoros W.H."/>
            <person name="Farzad M."/>
            <person name="Carlton J.M."/>
            <person name="Smith R.K. Jr."/>
            <person name="Garg J."/>
            <person name="Pearlman R.E."/>
            <person name="Karrer K.M."/>
            <person name="Sun L."/>
            <person name="Manning G."/>
            <person name="Elde N.C."/>
            <person name="Turkewitz A.P."/>
            <person name="Asai D.J."/>
            <person name="Wilkes D.E."/>
            <person name="Wang Y."/>
            <person name="Cai H."/>
            <person name="Collins K."/>
            <person name="Stewart B.A."/>
            <person name="Lee S.R."/>
            <person name="Wilamowska K."/>
            <person name="Weinberg Z."/>
            <person name="Ruzzo W.L."/>
            <person name="Wloga D."/>
            <person name="Gaertig J."/>
            <person name="Frankel J."/>
            <person name="Tsao C.-C."/>
            <person name="Gorovsky M.A."/>
            <person name="Keeling P.J."/>
            <person name="Waller R.F."/>
            <person name="Patron N.J."/>
            <person name="Cherry J.M."/>
            <person name="Stover N.A."/>
            <person name="Krieger C.J."/>
            <person name="del Toro C."/>
            <person name="Ryder H.F."/>
            <person name="Williamson S.C."/>
            <person name="Barbeau R.A."/>
            <person name="Hamilton E.P."/>
            <person name="Orias E."/>
        </authorList>
    </citation>
    <scope>NUCLEOTIDE SEQUENCE [LARGE SCALE GENOMIC DNA]</scope>
    <source>
        <strain evidence="3">SB210</strain>
    </source>
</reference>
<evidence type="ECO:0000256" key="1">
    <source>
        <dbReference type="SAM" id="MobiDB-lite"/>
    </source>
</evidence>
<feature type="compositionally biased region" description="Basic residues" evidence="1">
    <location>
        <begin position="46"/>
        <end position="56"/>
    </location>
</feature>
<evidence type="ECO:0000313" key="3">
    <source>
        <dbReference type="Proteomes" id="UP000009168"/>
    </source>
</evidence>
<feature type="compositionally biased region" description="Basic and acidic residues" evidence="1">
    <location>
        <begin position="201"/>
        <end position="213"/>
    </location>
</feature>
<organism evidence="2 3">
    <name type="scientific">Tetrahymena thermophila (strain SB210)</name>
    <dbReference type="NCBI Taxonomy" id="312017"/>
    <lineage>
        <taxon>Eukaryota</taxon>
        <taxon>Sar</taxon>
        <taxon>Alveolata</taxon>
        <taxon>Ciliophora</taxon>
        <taxon>Intramacronucleata</taxon>
        <taxon>Oligohymenophorea</taxon>
        <taxon>Hymenostomatida</taxon>
        <taxon>Tetrahymenina</taxon>
        <taxon>Tetrahymenidae</taxon>
        <taxon>Tetrahymena</taxon>
    </lineage>
</organism>
<keyword evidence="3" id="KW-1185">Reference proteome</keyword>
<feature type="region of interest" description="Disordered" evidence="1">
    <location>
        <begin position="201"/>
        <end position="246"/>
    </location>
</feature>
<feature type="compositionally biased region" description="Basic and acidic residues" evidence="1">
    <location>
        <begin position="12"/>
        <end position="45"/>
    </location>
</feature>
<sequence>MLLQNSDQVIENESKNIDINRNENDDKDIQNQEKKHSKTHDDKQGIRKSHKKKKTSKMQQTAIRQINEQIIKPVPSNGQPLTEVKLGIMQKLKLLFLYVQITIKSYFDSVTKKIYSKSLKGEYKRRQYSMKFFPLDDVEMCLDEYIYKFERMDIKEGFNKKTENDEESDDEDDQEVLERQNDRAKYFQFWQWNYMFTDNNDKGQEKNMNKEPGEYQDEEEELSSEDDDDDDEEEDDDEEDDQMKNHLKIQTQFSIKLKDTKKEYIILKKDVKAIQKQFKINKKEIKKIENGTARLIDLHQKLREDYIELVKRNKMLLKHQKQVFEVKDSIQHVHLRQY</sequence>
<dbReference type="InParanoid" id="I7LVW7"/>
<dbReference type="Proteomes" id="UP000009168">
    <property type="component" value="Unassembled WGS sequence"/>
</dbReference>
<accession>I7LVW7</accession>